<dbReference type="InterPro" id="IPR007137">
    <property type="entry name" value="DUF348"/>
</dbReference>
<reference evidence="3" key="1">
    <citation type="submission" date="2015-07" db="EMBL/GenBank/DDBJ databases">
        <title>Complete Genome of Thermincola ferriacetica strain Z-0001T.</title>
        <authorList>
            <person name="Lusk B."/>
            <person name="Badalamenti J.P."/>
            <person name="Parameswaran P."/>
            <person name="Bond D.R."/>
            <person name="Torres C.I."/>
        </authorList>
    </citation>
    <scope>NUCLEOTIDE SEQUENCE [LARGE SCALE GENOMIC DNA]</scope>
    <source>
        <strain evidence="3">Z-0001</strain>
    </source>
</reference>
<dbReference type="Pfam" id="PF14450">
    <property type="entry name" value="FtsA"/>
    <property type="match status" value="1"/>
</dbReference>
<protein>
    <submittedName>
        <fullName evidence="2">Cell division protein</fullName>
    </submittedName>
</protein>
<dbReference type="PANTHER" id="PTHR32432">
    <property type="entry name" value="CELL DIVISION PROTEIN FTSA-RELATED"/>
    <property type="match status" value="1"/>
</dbReference>
<sequence>MKETSIFALDIGTRSVIGVVMEQTMKGLEIIASESMEHKHQAMIDGQIHDIEQVALVVKAVKDKLEAKLGYELKQVAVAAAGRALKTVRTQVSQELEDFDEIKYDDVLRLELQGVQMAQTELIAGELQEENLVYNCVGYSVVNYALDGAKIRNLVGQKGREISADIIATFLPRVVVDSLFAVLQRAGLEMMSLTLEPIAASTVVVPPSMRQLNIALVDVGAGTSDIALTSDGSIIGYGMVPMAGDEITDAISHLYLVDFYQAEIIKRQVLEVAEVEFEDVLGNSCKVKSVEILEGIEEIVNDLAKQICDKIISLNRKPPQAVICIGGGSLTPMLKEKIADYLNLTPQRVAVRGRDAIREVLGAQNLAGPEAVTPIGIAVTALENRGLGFAKVTVNGKEIRLFEVNKGTVGDALLAAGIDMKKLMPRLGLALTVTVNGKLEIIKGTRGKPAVIKLNGQEVSIDTPIRHNDVIEFIPAEDGQDATGKIKDILPDLMPLRIGINDRLFEVKPVITMNNELADMETDLIDNSRITYHMPCTVGEVLEQAGYTDDLSLYEITVNGESVDLLHELSYGDNLEVKKPVQAERALNPEDIPERQLGQLKGQYEGHPDSLAGPGVDLTAGDTGQEEINANKENSAGQDGQELPLIQERLNFSVNEGDKPTVGMPPAQTIVYVNDKQILIPRNNLILTDLFTKIDFPFTPPGPGARLRMKVNGYAAEFTTPIKTGDRVELEWYS</sequence>
<proteinExistence type="predicted"/>
<name>A0A0L6W621_9FIRM</name>
<comment type="caution">
    <text evidence="2">The sequence shown here is derived from an EMBL/GenBank/DDBJ whole genome shotgun (WGS) entry which is preliminary data.</text>
</comment>
<keyword evidence="2" id="KW-0132">Cell division</keyword>
<accession>A0A0L6W621</accession>
<dbReference type="InterPro" id="IPR043129">
    <property type="entry name" value="ATPase_NBD"/>
</dbReference>
<dbReference type="EMBL" id="LGTE01000001">
    <property type="protein sequence ID" value="KNZ71027.1"/>
    <property type="molecule type" value="Genomic_DNA"/>
</dbReference>
<dbReference type="GO" id="GO:0051301">
    <property type="term" value="P:cell division"/>
    <property type="evidence" value="ECO:0007669"/>
    <property type="project" value="UniProtKB-KW"/>
</dbReference>
<dbReference type="SMART" id="SM00842">
    <property type="entry name" value="FtsA"/>
    <property type="match status" value="1"/>
</dbReference>
<keyword evidence="3" id="KW-1185">Reference proteome</keyword>
<gene>
    <name evidence="2" type="ORF">Tfer_0097</name>
</gene>
<keyword evidence="2" id="KW-0131">Cell cycle</keyword>
<feature type="domain" description="SHS2" evidence="1">
    <location>
        <begin position="6"/>
        <end position="204"/>
    </location>
</feature>
<evidence type="ECO:0000313" key="2">
    <source>
        <dbReference type="EMBL" id="KNZ71027.1"/>
    </source>
</evidence>
<dbReference type="PATRIC" id="fig|281456.6.peg.99"/>
<dbReference type="InterPro" id="IPR050696">
    <property type="entry name" value="FtsA/MreB"/>
</dbReference>
<evidence type="ECO:0000313" key="3">
    <source>
        <dbReference type="Proteomes" id="UP000037175"/>
    </source>
</evidence>
<dbReference type="SUPFAM" id="SSF53067">
    <property type="entry name" value="Actin-like ATPase domain"/>
    <property type="match status" value="2"/>
</dbReference>
<dbReference type="AlphaFoldDB" id="A0A0L6W621"/>
<dbReference type="Pfam" id="PF03990">
    <property type="entry name" value="DUF348"/>
    <property type="match status" value="1"/>
</dbReference>
<organism evidence="2 3">
    <name type="scientific">Thermincola ferriacetica</name>
    <dbReference type="NCBI Taxonomy" id="281456"/>
    <lineage>
        <taxon>Bacteria</taxon>
        <taxon>Bacillati</taxon>
        <taxon>Bacillota</taxon>
        <taxon>Clostridia</taxon>
        <taxon>Eubacteriales</taxon>
        <taxon>Thermincolaceae</taxon>
        <taxon>Thermincola</taxon>
    </lineage>
</organism>
<dbReference type="CDD" id="cd24004">
    <property type="entry name" value="ASKHA_NBD_PilM-like"/>
    <property type="match status" value="1"/>
</dbReference>
<dbReference type="PANTHER" id="PTHR32432:SF3">
    <property type="entry name" value="ETHANOLAMINE UTILIZATION PROTEIN EUTJ"/>
    <property type="match status" value="1"/>
</dbReference>
<dbReference type="RefSeq" id="WP_052216414.1">
    <property type="nucleotide sequence ID" value="NZ_LGTE01000001.1"/>
</dbReference>
<evidence type="ECO:0000259" key="1">
    <source>
        <dbReference type="SMART" id="SM00842"/>
    </source>
</evidence>
<dbReference type="InterPro" id="IPR003494">
    <property type="entry name" value="SHS2_FtsA"/>
</dbReference>
<dbReference type="Gene3D" id="3.30.420.40">
    <property type="match status" value="2"/>
</dbReference>
<dbReference type="Proteomes" id="UP000037175">
    <property type="component" value="Unassembled WGS sequence"/>
</dbReference>